<dbReference type="EMBL" id="VSRR010133458">
    <property type="protein sequence ID" value="MPD02863.1"/>
    <property type="molecule type" value="Genomic_DNA"/>
</dbReference>
<organism evidence="1 2">
    <name type="scientific">Portunus trituberculatus</name>
    <name type="common">Swimming crab</name>
    <name type="synonym">Neptunus trituberculatus</name>
    <dbReference type="NCBI Taxonomy" id="210409"/>
    <lineage>
        <taxon>Eukaryota</taxon>
        <taxon>Metazoa</taxon>
        <taxon>Ecdysozoa</taxon>
        <taxon>Arthropoda</taxon>
        <taxon>Crustacea</taxon>
        <taxon>Multicrustacea</taxon>
        <taxon>Malacostraca</taxon>
        <taxon>Eumalacostraca</taxon>
        <taxon>Eucarida</taxon>
        <taxon>Decapoda</taxon>
        <taxon>Pleocyemata</taxon>
        <taxon>Brachyura</taxon>
        <taxon>Eubrachyura</taxon>
        <taxon>Portunoidea</taxon>
        <taxon>Portunidae</taxon>
        <taxon>Portuninae</taxon>
        <taxon>Portunus</taxon>
    </lineage>
</organism>
<gene>
    <name evidence="1" type="ORF">E2C01_098468</name>
</gene>
<name>A0A5B7K325_PORTR</name>
<accession>A0A5B7K325</accession>
<reference evidence="1 2" key="1">
    <citation type="submission" date="2019-05" db="EMBL/GenBank/DDBJ databases">
        <title>Another draft genome of Portunus trituberculatus and its Hox gene families provides insights of decapod evolution.</title>
        <authorList>
            <person name="Jeong J.-H."/>
            <person name="Song I."/>
            <person name="Kim S."/>
            <person name="Choi T."/>
            <person name="Kim D."/>
            <person name="Ryu S."/>
            <person name="Kim W."/>
        </authorList>
    </citation>
    <scope>NUCLEOTIDE SEQUENCE [LARGE SCALE GENOMIC DNA]</scope>
    <source>
        <tissue evidence="1">Muscle</tissue>
    </source>
</reference>
<comment type="caution">
    <text evidence="1">The sequence shown here is derived from an EMBL/GenBank/DDBJ whole genome shotgun (WGS) entry which is preliminary data.</text>
</comment>
<evidence type="ECO:0000313" key="2">
    <source>
        <dbReference type="Proteomes" id="UP000324222"/>
    </source>
</evidence>
<sequence length="42" mass="4735">MEHFLLQCPRFLSQHSICPPSWRPQTSTPPGNLLSFALLVPS</sequence>
<keyword evidence="2" id="KW-1185">Reference proteome</keyword>
<evidence type="ECO:0000313" key="1">
    <source>
        <dbReference type="EMBL" id="MPD02863.1"/>
    </source>
</evidence>
<dbReference type="Proteomes" id="UP000324222">
    <property type="component" value="Unassembled WGS sequence"/>
</dbReference>
<protein>
    <submittedName>
        <fullName evidence="1">Uncharacterized protein</fullName>
    </submittedName>
</protein>
<proteinExistence type="predicted"/>
<dbReference type="AlphaFoldDB" id="A0A5B7K325"/>